<accession>D4M6J8</accession>
<evidence type="ECO:0000313" key="2">
    <source>
        <dbReference type="Proteomes" id="UP000008956"/>
    </source>
</evidence>
<reference evidence="1 2" key="1">
    <citation type="submission" date="2010-03" db="EMBL/GenBank/DDBJ databases">
        <title>The genome sequence of Ruminococcus torques L2-14.</title>
        <authorList>
            <consortium name="metaHIT consortium -- http://www.metahit.eu/"/>
            <person name="Pajon A."/>
            <person name="Turner K."/>
            <person name="Parkhill J."/>
            <person name="Duncan S."/>
            <person name="Flint H."/>
        </authorList>
    </citation>
    <scope>NUCLEOTIDE SEQUENCE [LARGE SCALE GENOMIC DNA]</scope>
    <source>
        <strain evidence="1 2">L2-14</strain>
    </source>
</reference>
<dbReference type="AlphaFoldDB" id="D4M6J8"/>
<dbReference type="Proteomes" id="UP000008956">
    <property type="component" value="Chromosome"/>
</dbReference>
<dbReference type="Gene3D" id="3.40.50.300">
    <property type="entry name" value="P-loop containing nucleotide triphosphate hydrolases"/>
    <property type="match status" value="1"/>
</dbReference>
<dbReference type="RefSeq" id="WP_015529440.1">
    <property type="nucleotide sequence ID" value="NC_021015.1"/>
</dbReference>
<protein>
    <recommendedName>
        <fullName evidence="3">Archaeal ATPase</fullName>
    </recommendedName>
</protein>
<evidence type="ECO:0008006" key="3">
    <source>
        <dbReference type="Google" id="ProtNLM"/>
    </source>
</evidence>
<dbReference type="KEGG" id="rto:RTO_23700"/>
<dbReference type="SUPFAM" id="SSF52540">
    <property type="entry name" value="P-loop containing nucleoside triphosphate hydrolases"/>
    <property type="match status" value="1"/>
</dbReference>
<dbReference type="PATRIC" id="fig|657313.3.peg.2265"/>
<gene>
    <name evidence="1" type="ORF">RTO_23700</name>
</gene>
<dbReference type="EMBL" id="FP929055">
    <property type="protein sequence ID" value="CBL26860.1"/>
    <property type="molecule type" value="Genomic_DNA"/>
</dbReference>
<sequence length="816" mass="96714">MGWSKFKNTDFSKYHSMFVDRDEIINLFKDEYKKLKADPEYFKVISIYGIGGIGKSYLIEKLLEIPRNDDFDSRIITINMDIMHSADIFDNLVKVRKQIEVSCLYFDYSLILLWDIYKIEKLDEDFMRRIKGNFLNALNMVDSGLSFIYPSVGFENILTLFRSNILPKLQQHLMQPEIFEEIDARFQKSPQQLYEFMPHLLGLDLANLAKKHRLIAFFDSYERYLIDHDDWLKELIGSVEYGLFLVASREKLEWSDNKEELYPYKLEELPTTQTEFILKSNLSPIHYKLIETIINKTQCVPLFIELAINIYKRISAENPNDISTEFWMIKEKSDFIKRFLYHLPKADQEIVMIFSVVRIFNTDIFEWIIRDLNLNCSVLKYYDICKLCLINMLKEDDQFLKLHDVFTANAIKFISDSKKQRILQSYISYIGRRGLAILSQKQLSILFRNLLSLSFEIDFTISDTEYLCDIFFVLYENNCSPELYEWVVKTPSETLSAFRKFVEIIYIEKIDAKKSYELSLNFNTSYLLGKHRKSFDLIKNYAHAISGNYEEFSLATEKMFYELNSSDIMCWYYGKTKIYYADHLMLHGKFVHALNIFEEYALELEEFPRKIGDYFEVKKQSAHCRRFNMLLDEAASIYQRLANEFVNNKGLLVYVLTNLCETNCYFHPDIVFNIAPHAINLSEYLNRPKEKAKIYYSLAIANLHNRNYNVSKQYIDKSIGINNEANYPSGILFALMARAYLEYAQENQISVYTKKQIKSILKQGLVYQYFELPLCIMKRDDDTLKQLEHKYQWVNFSYTVKQYKEFLSAISNHFHN</sequence>
<dbReference type="HOGENOM" id="CLU_346093_0_0_9"/>
<evidence type="ECO:0000313" key="1">
    <source>
        <dbReference type="EMBL" id="CBL26860.1"/>
    </source>
</evidence>
<proteinExistence type="predicted"/>
<reference evidence="1 2" key="2">
    <citation type="submission" date="2010-03" db="EMBL/GenBank/DDBJ databases">
        <authorList>
            <person name="Pajon A."/>
        </authorList>
    </citation>
    <scope>NUCLEOTIDE SEQUENCE [LARGE SCALE GENOMIC DNA]</scope>
    <source>
        <strain evidence="1 2">L2-14</strain>
    </source>
</reference>
<organism evidence="1 2">
    <name type="scientific">[Ruminococcus] torques L2-14</name>
    <dbReference type="NCBI Taxonomy" id="657313"/>
    <lineage>
        <taxon>Bacteria</taxon>
        <taxon>Bacillati</taxon>
        <taxon>Bacillota</taxon>
        <taxon>Clostridia</taxon>
        <taxon>Lachnospirales</taxon>
        <taxon>Lachnospiraceae</taxon>
        <taxon>Mediterraneibacter</taxon>
    </lineage>
</organism>
<name>D4M6J8_9FIRM</name>
<dbReference type="InterPro" id="IPR027417">
    <property type="entry name" value="P-loop_NTPase"/>
</dbReference>